<dbReference type="AlphaFoldDB" id="A0A285G9M0"/>
<protein>
    <submittedName>
        <fullName evidence="1">Uncharacterized protein</fullName>
    </submittedName>
</protein>
<gene>
    <name evidence="1" type="ORF">SAMN06265827_10584</name>
</gene>
<dbReference type="EMBL" id="OBDZ01000005">
    <property type="protein sequence ID" value="SNY19226.1"/>
    <property type="molecule type" value="Genomic_DNA"/>
</dbReference>
<dbReference type="RefSeq" id="WP_097016918.1">
    <property type="nucleotide sequence ID" value="NZ_OBDZ01000005.1"/>
</dbReference>
<accession>A0A285G9M0</accession>
<reference evidence="2" key="1">
    <citation type="submission" date="2017-09" db="EMBL/GenBank/DDBJ databases">
        <authorList>
            <person name="Varghese N."/>
            <person name="Submissions S."/>
        </authorList>
    </citation>
    <scope>NUCLEOTIDE SEQUENCE [LARGE SCALE GENOMIC DNA]</scope>
    <source>
        <strain evidence="2">MSL47</strain>
    </source>
</reference>
<keyword evidence="2" id="KW-1185">Reference proteome</keyword>
<proteinExistence type="predicted"/>
<evidence type="ECO:0000313" key="1">
    <source>
        <dbReference type="EMBL" id="SNY19226.1"/>
    </source>
</evidence>
<evidence type="ECO:0000313" key="2">
    <source>
        <dbReference type="Proteomes" id="UP000219573"/>
    </source>
</evidence>
<name>A0A285G9M0_9FIRM</name>
<organism evidence="1 2">
    <name type="scientific">Orenia metallireducens</name>
    <dbReference type="NCBI Taxonomy" id="1413210"/>
    <lineage>
        <taxon>Bacteria</taxon>
        <taxon>Bacillati</taxon>
        <taxon>Bacillota</taxon>
        <taxon>Clostridia</taxon>
        <taxon>Halanaerobiales</taxon>
        <taxon>Halobacteroidaceae</taxon>
        <taxon>Orenia</taxon>
    </lineage>
</organism>
<dbReference type="Proteomes" id="UP000219573">
    <property type="component" value="Unassembled WGS sequence"/>
</dbReference>
<sequence length="64" mass="7198">MLNYSNMSSCCGVFKIGTSSLIKDSQGRNRQIESIVEESREEENFKEILAKEQKRAAATAQTQI</sequence>